<name>A0A1G9JQ62_9HYPH</name>
<feature type="region of interest" description="Disordered" evidence="1">
    <location>
        <begin position="138"/>
        <end position="201"/>
    </location>
</feature>
<gene>
    <name evidence="2" type="ORF">SAMN05428953_13536</name>
</gene>
<keyword evidence="3" id="KW-1185">Reference proteome</keyword>
<dbReference type="AlphaFoldDB" id="A0A1G9JQ62"/>
<organism evidence="2 3">
    <name type="scientific">Mesorhizobium muleiense</name>
    <dbReference type="NCBI Taxonomy" id="1004279"/>
    <lineage>
        <taxon>Bacteria</taxon>
        <taxon>Pseudomonadati</taxon>
        <taxon>Pseudomonadota</taxon>
        <taxon>Alphaproteobacteria</taxon>
        <taxon>Hyphomicrobiales</taxon>
        <taxon>Phyllobacteriaceae</taxon>
        <taxon>Mesorhizobium</taxon>
    </lineage>
</organism>
<feature type="compositionally biased region" description="Low complexity" evidence="1">
    <location>
        <begin position="186"/>
        <end position="201"/>
    </location>
</feature>
<proteinExistence type="predicted"/>
<protein>
    <submittedName>
        <fullName evidence="2">Uncharacterized protein</fullName>
    </submittedName>
</protein>
<feature type="compositionally biased region" description="Low complexity" evidence="1">
    <location>
        <begin position="1"/>
        <end position="15"/>
    </location>
</feature>
<accession>A0A1G9JQ62</accession>
<dbReference type="EMBL" id="FNEE01000035">
    <property type="protein sequence ID" value="SDL39143.1"/>
    <property type="molecule type" value="Genomic_DNA"/>
</dbReference>
<evidence type="ECO:0000313" key="2">
    <source>
        <dbReference type="EMBL" id="SDL39143.1"/>
    </source>
</evidence>
<reference evidence="3" key="1">
    <citation type="submission" date="2016-10" db="EMBL/GenBank/DDBJ databases">
        <authorList>
            <person name="Varghese N."/>
            <person name="Submissions S."/>
        </authorList>
    </citation>
    <scope>NUCLEOTIDE SEQUENCE [LARGE SCALE GENOMIC DNA]</scope>
    <source>
        <strain evidence="3">CGMCC 1.11022</strain>
    </source>
</reference>
<evidence type="ECO:0000313" key="3">
    <source>
        <dbReference type="Proteomes" id="UP000198894"/>
    </source>
</evidence>
<sequence>MPRLSRSDTSSSTLRGKGGSQVGSAENQRLHYAASSAAGVQQMHRGRRWPIQRHGAPGASDRRFCDHQRLCPGVRHLLDLQEQQEGDSTCLEVPMAKSDRRGDSVKVIRISTGEEADECRTTGRMPLWDGVQHGRPCWHQSASTIKPRRGGDRPSRYAGETTHRSAPIRSEASTAGASPWQAGATRPSACAACRPASSHRM</sequence>
<dbReference type="Proteomes" id="UP000198894">
    <property type="component" value="Unassembled WGS sequence"/>
</dbReference>
<feature type="region of interest" description="Disordered" evidence="1">
    <location>
        <begin position="1"/>
        <end position="26"/>
    </location>
</feature>
<evidence type="ECO:0000256" key="1">
    <source>
        <dbReference type="SAM" id="MobiDB-lite"/>
    </source>
</evidence>